<dbReference type="PANTHER" id="PTHR30474">
    <property type="entry name" value="CELL CYCLE PROTEIN"/>
    <property type="match status" value="1"/>
</dbReference>
<keyword evidence="4 6" id="KW-1133">Transmembrane helix</keyword>
<feature type="transmembrane region" description="Helical" evidence="6">
    <location>
        <begin position="12"/>
        <end position="33"/>
    </location>
</feature>
<evidence type="ECO:0000256" key="2">
    <source>
        <dbReference type="ARBA" id="ARBA00022692"/>
    </source>
</evidence>
<dbReference type="PANTHER" id="PTHR30474:SF1">
    <property type="entry name" value="PEPTIDOGLYCAN GLYCOSYLTRANSFERASE MRDB"/>
    <property type="match status" value="1"/>
</dbReference>
<keyword evidence="2 6" id="KW-0812">Transmembrane</keyword>
<evidence type="ECO:0000313" key="8">
    <source>
        <dbReference type="Proteomes" id="UP000176273"/>
    </source>
</evidence>
<dbReference type="STRING" id="1798468.A2110_02030"/>
<feature type="transmembrane region" description="Helical" evidence="6">
    <location>
        <begin position="138"/>
        <end position="155"/>
    </location>
</feature>
<keyword evidence="5 6" id="KW-0472">Membrane</keyword>
<feature type="transmembrane region" description="Helical" evidence="6">
    <location>
        <begin position="304"/>
        <end position="331"/>
    </location>
</feature>
<evidence type="ECO:0000313" key="7">
    <source>
        <dbReference type="EMBL" id="OGG37743.1"/>
    </source>
</evidence>
<sequence length="334" mass="36541">MRGSRSGISILGRFDWVLLGAAALLGVMGMVTLTSIDAGIAVRQAVFWGIALVIILAGGFVSWEWLFTQRWFRHGLYWLSTALLVVPFFLSSAVRGTRSWIVVGGQQFEPSELAKIGLIVILASFFSRRYVAAWSGKNIAASLFYALVPTLIVALQPDMGSALVLAGIWFGFIMVVGVNKKRLLAGVLVCLVLLLALWFFVFKDYQKERILGFLFPERDPLGVNYNVIQSKIAIGSAGFLGKGFDKGTQIQLGFLPEAHTDFIFAAFVEEWGLLGGTVLILTYILLLIRIAIVGIRAQRNDLKFACLGSGLFFLIHFFINIGSAIGIVPVIGIS</sequence>
<evidence type="ECO:0000256" key="3">
    <source>
        <dbReference type="ARBA" id="ARBA00022960"/>
    </source>
</evidence>
<dbReference type="GO" id="GO:0015648">
    <property type="term" value="F:lipid-linked peptidoglycan transporter activity"/>
    <property type="evidence" value="ECO:0007669"/>
    <property type="project" value="TreeGrafter"/>
</dbReference>
<dbReference type="AlphaFoldDB" id="A0A1F6BLL6"/>
<evidence type="ECO:0000256" key="4">
    <source>
        <dbReference type="ARBA" id="ARBA00022989"/>
    </source>
</evidence>
<evidence type="ECO:0000256" key="1">
    <source>
        <dbReference type="ARBA" id="ARBA00004141"/>
    </source>
</evidence>
<dbReference type="EMBL" id="MFKH01000003">
    <property type="protein sequence ID" value="OGG37743.1"/>
    <property type="molecule type" value="Genomic_DNA"/>
</dbReference>
<dbReference type="GO" id="GO:0051301">
    <property type="term" value="P:cell division"/>
    <property type="evidence" value="ECO:0007669"/>
    <property type="project" value="InterPro"/>
</dbReference>
<organism evidence="7 8">
    <name type="scientific">Candidatus Jorgensenbacteria bacterium GWA1_54_12</name>
    <dbReference type="NCBI Taxonomy" id="1798468"/>
    <lineage>
        <taxon>Bacteria</taxon>
        <taxon>Candidatus Joergenseniibacteriota</taxon>
    </lineage>
</organism>
<feature type="non-terminal residue" evidence="7">
    <location>
        <position position="334"/>
    </location>
</feature>
<dbReference type="Pfam" id="PF01098">
    <property type="entry name" value="FTSW_RODA_SPOVE"/>
    <property type="match status" value="1"/>
</dbReference>
<dbReference type="InterPro" id="IPR001182">
    <property type="entry name" value="FtsW/RodA"/>
</dbReference>
<gene>
    <name evidence="7" type="ORF">A2110_02030</name>
</gene>
<keyword evidence="3" id="KW-0133">Cell shape</keyword>
<feature type="transmembrane region" description="Helical" evidence="6">
    <location>
        <begin position="183"/>
        <end position="201"/>
    </location>
</feature>
<evidence type="ECO:0008006" key="9">
    <source>
        <dbReference type="Google" id="ProtNLM"/>
    </source>
</evidence>
<accession>A0A1F6BLL6</accession>
<comment type="subcellular location">
    <subcellularLocation>
        <location evidence="1">Membrane</location>
        <topology evidence="1">Multi-pass membrane protein</topology>
    </subcellularLocation>
</comment>
<feature type="transmembrane region" description="Helical" evidence="6">
    <location>
        <begin position="113"/>
        <end position="131"/>
    </location>
</feature>
<feature type="transmembrane region" description="Helical" evidence="6">
    <location>
        <begin position="45"/>
        <end position="63"/>
    </location>
</feature>
<feature type="transmembrane region" description="Helical" evidence="6">
    <location>
        <begin position="161"/>
        <end position="178"/>
    </location>
</feature>
<dbReference type="GO" id="GO:0005886">
    <property type="term" value="C:plasma membrane"/>
    <property type="evidence" value="ECO:0007669"/>
    <property type="project" value="TreeGrafter"/>
</dbReference>
<reference evidence="7 8" key="1">
    <citation type="journal article" date="2016" name="Nat. Commun.">
        <title>Thousands of microbial genomes shed light on interconnected biogeochemical processes in an aquifer system.</title>
        <authorList>
            <person name="Anantharaman K."/>
            <person name="Brown C.T."/>
            <person name="Hug L.A."/>
            <person name="Sharon I."/>
            <person name="Castelle C.J."/>
            <person name="Probst A.J."/>
            <person name="Thomas B.C."/>
            <person name="Singh A."/>
            <person name="Wilkins M.J."/>
            <person name="Karaoz U."/>
            <person name="Brodie E.L."/>
            <person name="Williams K.H."/>
            <person name="Hubbard S.S."/>
            <person name="Banfield J.F."/>
        </authorList>
    </citation>
    <scope>NUCLEOTIDE SEQUENCE [LARGE SCALE GENOMIC DNA]</scope>
</reference>
<feature type="transmembrane region" description="Helical" evidence="6">
    <location>
        <begin position="271"/>
        <end position="292"/>
    </location>
</feature>
<evidence type="ECO:0000256" key="5">
    <source>
        <dbReference type="ARBA" id="ARBA00023136"/>
    </source>
</evidence>
<feature type="transmembrane region" description="Helical" evidence="6">
    <location>
        <begin position="75"/>
        <end position="93"/>
    </location>
</feature>
<dbReference type="Proteomes" id="UP000176273">
    <property type="component" value="Unassembled WGS sequence"/>
</dbReference>
<protein>
    <recommendedName>
        <fullName evidence="9">Rod shape-determining protein RodA</fullName>
    </recommendedName>
</protein>
<proteinExistence type="predicted"/>
<name>A0A1F6BLL6_9BACT</name>
<dbReference type="GO" id="GO:0032153">
    <property type="term" value="C:cell division site"/>
    <property type="evidence" value="ECO:0007669"/>
    <property type="project" value="TreeGrafter"/>
</dbReference>
<dbReference type="GO" id="GO:0008360">
    <property type="term" value="P:regulation of cell shape"/>
    <property type="evidence" value="ECO:0007669"/>
    <property type="project" value="UniProtKB-KW"/>
</dbReference>
<comment type="caution">
    <text evidence="7">The sequence shown here is derived from an EMBL/GenBank/DDBJ whole genome shotgun (WGS) entry which is preliminary data.</text>
</comment>
<evidence type="ECO:0000256" key="6">
    <source>
        <dbReference type="SAM" id="Phobius"/>
    </source>
</evidence>